<dbReference type="Gene3D" id="3.40.630.30">
    <property type="match status" value="1"/>
</dbReference>
<keyword evidence="2" id="KW-0808">Transferase</keyword>
<keyword evidence="2" id="KW-0012">Acyltransferase</keyword>
<dbReference type="RefSeq" id="WP_345342158.1">
    <property type="nucleotide sequence ID" value="NZ_BAABLI010000033.1"/>
</dbReference>
<gene>
    <name evidence="2" type="ORF">ACFSJ3_17735</name>
</gene>
<feature type="domain" description="N-acetyltransferase" evidence="1">
    <location>
        <begin position="3"/>
        <end position="157"/>
    </location>
</feature>
<proteinExistence type="predicted"/>
<accession>A0ABW4XQM2</accession>
<dbReference type="SUPFAM" id="SSF55729">
    <property type="entry name" value="Acyl-CoA N-acyltransferases (Nat)"/>
    <property type="match status" value="1"/>
</dbReference>
<dbReference type="PANTHER" id="PTHR43415:SF3">
    <property type="entry name" value="GNAT-FAMILY ACETYLTRANSFERASE"/>
    <property type="match status" value="1"/>
</dbReference>
<comment type="caution">
    <text evidence="2">The sequence shown here is derived from an EMBL/GenBank/DDBJ whole genome shotgun (WGS) entry which is preliminary data.</text>
</comment>
<dbReference type="GO" id="GO:0016746">
    <property type="term" value="F:acyltransferase activity"/>
    <property type="evidence" value="ECO:0007669"/>
    <property type="project" value="UniProtKB-KW"/>
</dbReference>
<dbReference type="Pfam" id="PF00583">
    <property type="entry name" value="Acetyltransf_1"/>
    <property type="match status" value="1"/>
</dbReference>
<sequence>MDYKIRAMEPSDIPSITEMLSDSAVFPNTTRQPYNSTAMVEPLFANQQQTHLVVESEGELIASGSLLTEANPRRKHCAELAITVANSWQGKGVGSLLMTALINQADNWLNLLRIELVVYVDNQAAIAMYKKFGFEIEGTRRADAFKDGQYCDSHLMARLSPALRTKVS</sequence>
<dbReference type="EC" id="2.3.1.-" evidence="2"/>
<dbReference type="Proteomes" id="UP001597380">
    <property type="component" value="Unassembled WGS sequence"/>
</dbReference>
<dbReference type="InterPro" id="IPR016181">
    <property type="entry name" value="Acyl_CoA_acyltransferase"/>
</dbReference>
<name>A0ABW4XQM2_9GAMM</name>
<evidence type="ECO:0000313" key="2">
    <source>
        <dbReference type="EMBL" id="MFD2097836.1"/>
    </source>
</evidence>
<dbReference type="CDD" id="cd04301">
    <property type="entry name" value="NAT_SF"/>
    <property type="match status" value="1"/>
</dbReference>
<dbReference type="PANTHER" id="PTHR43415">
    <property type="entry name" value="SPERMIDINE N(1)-ACETYLTRANSFERASE"/>
    <property type="match status" value="1"/>
</dbReference>
<protein>
    <submittedName>
        <fullName evidence="2">GNAT family N-acetyltransferase</fullName>
        <ecNumber evidence="2">2.3.1.-</ecNumber>
    </submittedName>
</protein>
<evidence type="ECO:0000259" key="1">
    <source>
        <dbReference type="PROSITE" id="PS51186"/>
    </source>
</evidence>
<dbReference type="InterPro" id="IPR000182">
    <property type="entry name" value="GNAT_dom"/>
</dbReference>
<organism evidence="2 3">
    <name type="scientific">Corallincola platygyrae</name>
    <dbReference type="NCBI Taxonomy" id="1193278"/>
    <lineage>
        <taxon>Bacteria</taxon>
        <taxon>Pseudomonadati</taxon>
        <taxon>Pseudomonadota</taxon>
        <taxon>Gammaproteobacteria</taxon>
        <taxon>Alteromonadales</taxon>
        <taxon>Psychromonadaceae</taxon>
        <taxon>Corallincola</taxon>
    </lineage>
</organism>
<dbReference type="EMBL" id="JBHUHT010000029">
    <property type="protein sequence ID" value="MFD2097836.1"/>
    <property type="molecule type" value="Genomic_DNA"/>
</dbReference>
<dbReference type="PROSITE" id="PS51186">
    <property type="entry name" value="GNAT"/>
    <property type="match status" value="1"/>
</dbReference>
<keyword evidence="3" id="KW-1185">Reference proteome</keyword>
<evidence type="ECO:0000313" key="3">
    <source>
        <dbReference type="Proteomes" id="UP001597380"/>
    </source>
</evidence>
<reference evidence="3" key="1">
    <citation type="journal article" date="2019" name="Int. J. Syst. Evol. Microbiol.">
        <title>The Global Catalogue of Microorganisms (GCM) 10K type strain sequencing project: providing services to taxonomists for standard genome sequencing and annotation.</title>
        <authorList>
            <consortium name="The Broad Institute Genomics Platform"/>
            <consortium name="The Broad Institute Genome Sequencing Center for Infectious Disease"/>
            <person name="Wu L."/>
            <person name="Ma J."/>
        </authorList>
    </citation>
    <scope>NUCLEOTIDE SEQUENCE [LARGE SCALE GENOMIC DNA]</scope>
    <source>
        <strain evidence="3">CGMCC 1.10992</strain>
    </source>
</reference>